<keyword evidence="4" id="KW-0547">Nucleotide-binding</keyword>
<dbReference type="CDD" id="cd03244">
    <property type="entry name" value="ABCC_MRP_domain2"/>
    <property type="match status" value="1"/>
</dbReference>
<evidence type="ECO:0000256" key="9">
    <source>
        <dbReference type="SAM" id="Phobius"/>
    </source>
</evidence>
<feature type="domain" description="ABC transmembrane type-1" evidence="11">
    <location>
        <begin position="210"/>
        <end position="275"/>
    </location>
</feature>
<dbReference type="EMBL" id="AGUE01000104">
    <property type="protein sequence ID" value="EHK99869.1"/>
    <property type="molecule type" value="Genomic_DNA"/>
</dbReference>
<sequence length="1134" mass="126255">MTDFARDKAPALPEPQAAAQSTNHEEPIDADNIESDFIEKDFIEGSQNGSFPGGDNRDPEKGERGDGEKRPDVNRLASHATNTSVGTQVTESPVEKKPWYKNRSGQPAPHIGRGIGLVIGITFMQMLQSLGTNHFIYRGMMVGGEARAVLISVIFEKAMSISGRAKAGGRAIEGAAEASKEEETKIDPKKAKKSKKGVKNVLNPAKGVAAGFALLVIGLPLLTKAVKSLFARRKVINKITDQRVSLTQEILQAVRFVKYFGWESAFLQRLGQIRDLIGQVTDAWSSVYRIQEYLLSEEQEDEAKPDENAKNAVEMDHADFTWERTATQDPDSIPVGAKQSKEAIKIEKARKKTLKDEEKAAEKSASPDAISSGNSTPDDATTLTEDREPFKLQNINFSIGRNELVAVIGGVGSGKSSLLAALAGDMRRTKGDLTIGASRAFCPQYAWIQNTTVRENILFGKEMDKEWYNNVIDACALQADLNMLPQGDATEIGERGITVSGGQKQRLNIARAIYFDADLILMDDPLSAVDAHVGRHIFDNAILGLLKNKSRILATHQLWVLNRCDRIIWMDEGHIQAIDTFDNLMENHPGFRLLMETTAVEEKQEEEEHVNDDEIEDEKKSQKKKRKRGVALMQAEERAVKSVPWSVYVDYIRAKTMLNRAITRALRAPMSFFDTTPLGRITNRFSRDVDVMDNNLTDAMRMYFLTLAMILSVFGLIIAYFHYFAIALGPLFLLFLFSAGYYRASAREMKRFESVLRSHVFAKFSEGLSGTACIRAYGLKDRFVVNIRDAIDEMNSAYFLTFANQLVTSRFNVDPSIAGLVLSYILSIVQMIQFTVRQLAEVENGMNATERLHYYGTQLEEEAPLTTIEVRKSWPESGEIIFDNVQMRYRANLPLVLSGLTMHVKGGERIGIVGRTGAGKSSIMSTLFRLVELSAGSITIDGLDISTIGLQDLRSRLAIIPQDPTLFKGTIRTNLDPFNEHTDLELWSALRQSDLISDTAALDDKTPGRIHLDGIVEDEGLNFSLGQRQLMALARALVRGSQIIVCDEATSSVDMETDEKIQRTIATGFKGKTLLCIAHRLKTIVNYDRICVMDKGLIAELDTPWRLYEQGGIFRGMCDRGGIRREDFVGPKEE</sequence>
<name>H0ENI7_GLAL7</name>
<dbReference type="FunCoup" id="H0ENI7">
    <property type="interactions" value="181"/>
</dbReference>
<evidence type="ECO:0000259" key="11">
    <source>
        <dbReference type="PROSITE" id="PS50929"/>
    </source>
</evidence>
<dbReference type="InParanoid" id="H0ENI7"/>
<keyword evidence="5" id="KW-0067">ATP-binding</keyword>
<dbReference type="Pfam" id="PF00664">
    <property type="entry name" value="ABC_membrane"/>
    <property type="match status" value="1"/>
</dbReference>
<organism evidence="12 13">
    <name type="scientific">Glarea lozoyensis (strain ATCC 74030 / MF5533)</name>
    <dbReference type="NCBI Taxonomy" id="1104152"/>
    <lineage>
        <taxon>Eukaryota</taxon>
        <taxon>Fungi</taxon>
        <taxon>Dikarya</taxon>
        <taxon>Ascomycota</taxon>
        <taxon>Pezizomycotina</taxon>
        <taxon>Leotiomycetes</taxon>
        <taxon>Helotiales</taxon>
        <taxon>Helotiaceae</taxon>
        <taxon>Glarea</taxon>
    </lineage>
</organism>
<dbReference type="GO" id="GO:0005524">
    <property type="term" value="F:ATP binding"/>
    <property type="evidence" value="ECO:0007669"/>
    <property type="project" value="UniProtKB-KW"/>
</dbReference>
<dbReference type="OrthoDB" id="6500128at2759"/>
<dbReference type="SUPFAM" id="SSF90123">
    <property type="entry name" value="ABC transporter transmembrane region"/>
    <property type="match status" value="2"/>
</dbReference>
<gene>
    <name evidence="12" type="ORF">M7I_4192</name>
</gene>
<evidence type="ECO:0000256" key="5">
    <source>
        <dbReference type="ARBA" id="ARBA00022840"/>
    </source>
</evidence>
<accession>H0ENI7</accession>
<dbReference type="AlphaFoldDB" id="H0ENI7"/>
<evidence type="ECO:0000256" key="6">
    <source>
        <dbReference type="ARBA" id="ARBA00022989"/>
    </source>
</evidence>
<dbReference type="Proteomes" id="UP000005446">
    <property type="component" value="Unassembled WGS sequence"/>
</dbReference>
<keyword evidence="7 9" id="KW-0472">Membrane</keyword>
<evidence type="ECO:0000313" key="12">
    <source>
        <dbReference type="EMBL" id="EHK99869.1"/>
    </source>
</evidence>
<reference evidence="12 13" key="1">
    <citation type="journal article" date="2012" name="Eukaryot. Cell">
        <title>Genome sequence of the fungus Glarea lozoyensis: the first genome sequence of a species from the Helotiaceae family.</title>
        <authorList>
            <person name="Youssar L."/>
            <person name="Gruening B.A."/>
            <person name="Erxleben A."/>
            <person name="Guenther S."/>
            <person name="Huettel W."/>
        </authorList>
    </citation>
    <scope>NUCLEOTIDE SEQUENCE [LARGE SCALE GENOMIC DNA]</scope>
    <source>
        <strain evidence="13">ATCC 74030 / MF5533</strain>
    </source>
</reference>
<feature type="domain" description="ABC transporter" evidence="10">
    <location>
        <begin position="880"/>
        <end position="1120"/>
    </location>
</feature>
<dbReference type="InterPro" id="IPR003593">
    <property type="entry name" value="AAA+_ATPase"/>
</dbReference>
<dbReference type="GO" id="GO:0016020">
    <property type="term" value="C:membrane"/>
    <property type="evidence" value="ECO:0007669"/>
    <property type="project" value="UniProtKB-SubCell"/>
</dbReference>
<evidence type="ECO:0000256" key="2">
    <source>
        <dbReference type="ARBA" id="ARBA00022448"/>
    </source>
</evidence>
<dbReference type="CDD" id="cd03250">
    <property type="entry name" value="ABCC_MRP_domain1"/>
    <property type="match status" value="1"/>
</dbReference>
<comment type="caution">
    <text evidence="12">The sequence shown here is derived from an EMBL/GenBank/DDBJ whole genome shotgun (WGS) entry which is preliminary data.</text>
</comment>
<dbReference type="PANTHER" id="PTHR24223:SF464">
    <property type="entry name" value="ABC-TYPE TRANSPORTER CICA"/>
    <property type="match status" value="1"/>
</dbReference>
<proteinExistence type="predicted"/>
<evidence type="ECO:0000256" key="3">
    <source>
        <dbReference type="ARBA" id="ARBA00022692"/>
    </source>
</evidence>
<feature type="compositionally biased region" description="Low complexity" evidence="8">
    <location>
        <begin position="10"/>
        <end position="20"/>
    </location>
</feature>
<dbReference type="PROSITE" id="PS00211">
    <property type="entry name" value="ABC_TRANSPORTER_1"/>
    <property type="match status" value="2"/>
</dbReference>
<feature type="compositionally biased region" description="Polar residues" evidence="8">
    <location>
        <begin position="369"/>
        <end position="383"/>
    </location>
</feature>
<dbReference type="InterPro" id="IPR027417">
    <property type="entry name" value="P-loop_NTPase"/>
</dbReference>
<evidence type="ECO:0000313" key="13">
    <source>
        <dbReference type="Proteomes" id="UP000005446"/>
    </source>
</evidence>
<dbReference type="Gene3D" id="1.20.1560.10">
    <property type="entry name" value="ABC transporter type 1, transmembrane domain"/>
    <property type="match status" value="2"/>
</dbReference>
<dbReference type="HOGENOM" id="CLU_000604_27_1_1"/>
<feature type="region of interest" description="Disordered" evidence="8">
    <location>
        <begin position="348"/>
        <end position="387"/>
    </location>
</feature>
<dbReference type="PANTHER" id="PTHR24223">
    <property type="entry name" value="ATP-BINDING CASSETTE SUB-FAMILY C"/>
    <property type="match status" value="1"/>
</dbReference>
<dbReference type="InterPro" id="IPR011527">
    <property type="entry name" value="ABC1_TM_dom"/>
</dbReference>
<feature type="domain" description="ABC transporter" evidence="10">
    <location>
        <begin position="375"/>
        <end position="597"/>
    </location>
</feature>
<feature type="transmembrane region" description="Helical" evidence="9">
    <location>
        <begin position="208"/>
        <end position="226"/>
    </location>
</feature>
<feature type="region of interest" description="Disordered" evidence="8">
    <location>
        <begin position="1"/>
        <end position="107"/>
    </location>
</feature>
<dbReference type="InterPro" id="IPR050173">
    <property type="entry name" value="ABC_transporter_C-like"/>
</dbReference>
<dbReference type="FunFam" id="3.40.50.300:FF:002040">
    <property type="entry name" value="ABC multidrug transporter (Eurofung)"/>
    <property type="match status" value="1"/>
</dbReference>
<keyword evidence="6 9" id="KW-1133">Transmembrane helix</keyword>
<dbReference type="CDD" id="cd18606">
    <property type="entry name" value="ABC_6TM_YOR1_D2_like"/>
    <property type="match status" value="1"/>
</dbReference>
<keyword evidence="3 9" id="KW-0812">Transmembrane</keyword>
<feature type="domain" description="ABC transmembrane type-1" evidence="11">
    <location>
        <begin position="660"/>
        <end position="799"/>
    </location>
</feature>
<dbReference type="GO" id="GO:0140359">
    <property type="term" value="F:ABC-type transporter activity"/>
    <property type="evidence" value="ECO:0007669"/>
    <property type="project" value="InterPro"/>
</dbReference>
<keyword evidence="13" id="KW-1185">Reference proteome</keyword>
<evidence type="ECO:0000259" key="10">
    <source>
        <dbReference type="PROSITE" id="PS50893"/>
    </source>
</evidence>
<feature type="compositionally biased region" description="Basic and acidic residues" evidence="8">
    <location>
        <begin position="55"/>
        <end position="73"/>
    </location>
</feature>
<dbReference type="InterPro" id="IPR036640">
    <property type="entry name" value="ABC1_TM_sf"/>
</dbReference>
<dbReference type="InterPro" id="IPR017871">
    <property type="entry name" value="ABC_transporter-like_CS"/>
</dbReference>
<evidence type="ECO:0000256" key="8">
    <source>
        <dbReference type="SAM" id="MobiDB-lite"/>
    </source>
</evidence>
<evidence type="ECO:0000256" key="4">
    <source>
        <dbReference type="ARBA" id="ARBA00022741"/>
    </source>
</evidence>
<keyword evidence="2" id="KW-0813">Transport</keyword>
<feature type="transmembrane region" description="Helical" evidence="9">
    <location>
        <begin position="727"/>
        <end position="744"/>
    </location>
</feature>
<dbReference type="PROSITE" id="PS50893">
    <property type="entry name" value="ABC_TRANSPORTER_2"/>
    <property type="match status" value="2"/>
</dbReference>
<dbReference type="PROSITE" id="PS50929">
    <property type="entry name" value="ABC_TM1F"/>
    <property type="match status" value="2"/>
</dbReference>
<evidence type="ECO:0000256" key="1">
    <source>
        <dbReference type="ARBA" id="ARBA00004141"/>
    </source>
</evidence>
<dbReference type="SMART" id="SM00382">
    <property type="entry name" value="AAA"/>
    <property type="match status" value="2"/>
</dbReference>
<dbReference type="InterPro" id="IPR003439">
    <property type="entry name" value="ABC_transporter-like_ATP-bd"/>
</dbReference>
<dbReference type="FunFam" id="3.40.50.300:FF:000565">
    <property type="entry name" value="ABC bile acid transporter"/>
    <property type="match status" value="1"/>
</dbReference>
<feature type="transmembrane region" description="Helical" evidence="9">
    <location>
        <begin position="702"/>
        <end position="721"/>
    </location>
</feature>
<comment type="subcellular location">
    <subcellularLocation>
        <location evidence="1">Membrane</location>
        <topology evidence="1">Multi-pass membrane protein</topology>
    </subcellularLocation>
</comment>
<dbReference type="Gene3D" id="3.40.50.300">
    <property type="entry name" value="P-loop containing nucleotide triphosphate hydrolases"/>
    <property type="match status" value="2"/>
</dbReference>
<dbReference type="SUPFAM" id="SSF52540">
    <property type="entry name" value="P-loop containing nucleoside triphosphate hydrolases"/>
    <property type="match status" value="2"/>
</dbReference>
<evidence type="ECO:0000256" key="7">
    <source>
        <dbReference type="ARBA" id="ARBA00023136"/>
    </source>
</evidence>
<dbReference type="Pfam" id="PF00005">
    <property type="entry name" value="ABC_tran"/>
    <property type="match status" value="2"/>
</dbReference>
<dbReference type="GO" id="GO:0016887">
    <property type="term" value="F:ATP hydrolysis activity"/>
    <property type="evidence" value="ECO:0007669"/>
    <property type="project" value="InterPro"/>
</dbReference>
<feature type="compositionally biased region" description="Acidic residues" evidence="8">
    <location>
        <begin position="603"/>
        <end position="616"/>
    </location>
</feature>
<feature type="region of interest" description="Disordered" evidence="8">
    <location>
        <begin position="602"/>
        <end position="628"/>
    </location>
</feature>
<feature type="compositionally biased region" description="Polar residues" evidence="8">
    <location>
        <begin position="79"/>
        <end position="91"/>
    </location>
</feature>
<protein>
    <submittedName>
        <fullName evidence="12">Putative Oligomycin resistance ATP-dependent permease YOR1</fullName>
    </submittedName>
</protein>